<evidence type="ECO:0000259" key="2">
    <source>
        <dbReference type="PROSITE" id="PS51746"/>
    </source>
</evidence>
<dbReference type="GO" id="GO:0004722">
    <property type="term" value="F:protein serine/threonine phosphatase activity"/>
    <property type="evidence" value="ECO:0007669"/>
    <property type="project" value="UniProtKB-EC"/>
</dbReference>
<dbReference type="Pfam" id="PF13672">
    <property type="entry name" value="PP2C_2"/>
    <property type="match status" value="1"/>
</dbReference>
<dbReference type="InterPro" id="IPR036457">
    <property type="entry name" value="PPM-type-like_dom_sf"/>
</dbReference>
<dbReference type="Gene3D" id="3.60.40.10">
    <property type="entry name" value="PPM-type phosphatase domain"/>
    <property type="match status" value="1"/>
</dbReference>
<dbReference type="EMBL" id="JDVG02000543">
    <property type="protein sequence ID" value="KFB71444.1"/>
    <property type="molecule type" value="Genomic_DNA"/>
</dbReference>
<feature type="region of interest" description="Disordered" evidence="1">
    <location>
        <begin position="250"/>
        <end position="299"/>
    </location>
</feature>
<proteinExistence type="predicted"/>
<evidence type="ECO:0000313" key="4">
    <source>
        <dbReference type="Proteomes" id="UP000020077"/>
    </source>
</evidence>
<comment type="caution">
    <text evidence="3">The sequence shown here is derived from an EMBL/GenBank/DDBJ whole genome shotgun (WGS) entry which is preliminary data.</text>
</comment>
<sequence>MKFSIYQESRTGKRANNEDRLAYCYSREALLMVVADGMGGHYYGEVAAQIAVQTLTEAFPREFKPRMRDPFMFLQKGMLNAHRAILDYADRHRLVDSPRTTCVACIVQNNIAYWVHSGDSRLYLLRNGKVLAQTRDHSRVRQLYDQGVISEAQMNGHPDRHKIYGCLGGQQKPEIEYSRKATLEAGDVLALCTDGVWSVLPAGTLALSLKTADPALAVPLLLGDAEARGGSHADNLSMIAVRWGDSYSDQSSGGSGAASGAASGGTSSLVSTRSMPKDSVTRMMDEFGRPSRGKTDLSEEEIELAIEEIRSTIQKYTK</sequence>
<feature type="compositionally biased region" description="Low complexity" evidence="1">
    <location>
        <begin position="258"/>
        <end position="268"/>
    </location>
</feature>
<dbReference type="SMART" id="SM00332">
    <property type="entry name" value="PP2Cc"/>
    <property type="match status" value="1"/>
</dbReference>
<dbReference type="SMART" id="SM00331">
    <property type="entry name" value="PP2C_SIG"/>
    <property type="match status" value="1"/>
</dbReference>
<dbReference type="AlphaFoldDB" id="A0A080M2N5"/>
<reference evidence="3 4" key="1">
    <citation type="submission" date="2014-02" db="EMBL/GenBank/DDBJ databases">
        <title>Expanding our view of genomic diversity in Candidatus Accumulibacter clades.</title>
        <authorList>
            <person name="Skennerton C.T."/>
            <person name="Barr J.J."/>
            <person name="Slater F.R."/>
            <person name="Bond P.L."/>
            <person name="Tyson G.W."/>
        </authorList>
    </citation>
    <scope>NUCLEOTIDE SEQUENCE [LARGE SCALE GENOMIC DNA]</scope>
    <source>
        <strain evidence="4">BA-91</strain>
    </source>
</reference>
<feature type="domain" description="PPM-type phosphatase" evidence="2">
    <location>
        <begin position="2"/>
        <end position="243"/>
    </location>
</feature>
<organism evidence="3 4">
    <name type="scientific">Candidatus Accumulibacter phosphatis</name>
    <dbReference type="NCBI Taxonomy" id="327160"/>
    <lineage>
        <taxon>Bacteria</taxon>
        <taxon>Pseudomonadati</taxon>
        <taxon>Pseudomonadota</taxon>
        <taxon>Betaproteobacteria</taxon>
        <taxon>Candidatus Accumulibacter</taxon>
    </lineage>
</organism>
<accession>A0A080M2N5</accession>
<dbReference type="Proteomes" id="UP000020077">
    <property type="component" value="Unassembled WGS sequence"/>
</dbReference>
<evidence type="ECO:0000256" key="1">
    <source>
        <dbReference type="SAM" id="MobiDB-lite"/>
    </source>
</evidence>
<dbReference type="CDD" id="cd00143">
    <property type="entry name" value="PP2Cc"/>
    <property type="match status" value="1"/>
</dbReference>
<gene>
    <name evidence="3" type="primary">stp_4</name>
    <name evidence="3" type="ORF">AW09_003412</name>
</gene>
<dbReference type="PROSITE" id="PS51746">
    <property type="entry name" value="PPM_2"/>
    <property type="match status" value="1"/>
</dbReference>
<evidence type="ECO:0000313" key="3">
    <source>
        <dbReference type="EMBL" id="KFB71444.1"/>
    </source>
</evidence>
<dbReference type="SUPFAM" id="SSF81606">
    <property type="entry name" value="PP2C-like"/>
    <property type="match status" value="1"/>
</dbReference>
<name>A0A080M2N5_9PROT</name>
<dbReference type="EC" id="3.1.3.16" evidence="3"/>
<protein>
    <submittedName>
        <fullName evidence="3">Serine/threonine phosphatase stp</fullName>
        <ecNumber evidence="3">3.1.3.16</ecNumber>
    </submittedName>
</protein>
<keyword evidence="3" id="KW-0378">Hydrolase</keyword>
<feature type="compositionally biased region" description="Basic and acidic residues" evidence="1">
    <location>
        <begin position="275"/>
        <end position="297"/>
    </location>
</feature>
<dbReference type="InterPro" id="IPR001932">
    <property type="entry name" value="PPM-type_phosphatase-like_dom"/>
</dbReference>